<evidence type="ECO:0000313" key="2">
    <source>
        <dbReference type="Proteomes" id="UP001596472"/>
    </source>
</evidence>
<protein>
    <recommendedName>
        <fullName evidence="3">POTRA domain-containing protein</fullName>
    </recommendedName>
</protein>
<organism evidence="1 2">
    <name type="scientific">Haloferula chungangensis</name>
    <dbReference type="NCBI Taxonomy" id="1048331"/>
    <lineage>
        <taxon>Bacteria</taxon>
        <taxon>Pseudomonadati</taxon>
        <taxon>Verrucomicrobiota</taxon>
        <taxon>Verrucomicrobiia</taxon>
        <taxon>Verrucomicrobiales</taxon>
        <taxon>Verrucomicrobiaceae</taxon>
        <taxon>Haloferula</taxon>
    </lineage>
</organism>
<gene>
    <name evidence="1" type="ORF">ACFQY0_20725</name>
</gene>
<accession>A0ABW2LDN9</accession>
<dbReference type="Proteomes" id="UP001596472">
    <property type="component" value="Unassembled WGS sequence"/>
</dbReference>
<dbReference type="EMBL" id="JBHTBS010000024">
    <property type="protein sequence ID" value="MFC7339626.1"/>
    <property type="molecule type" value="Genomic_DNA"/>
</dbReference>
<dbReference type="RefSeq" id="WP_379716801.1">
    <property type="nucleotide sequence ID" value="NZ_JBHTBS010000024.1"/>
</dbReference>
<proteinExistence type="predicted"/>
<reference evidence="2" key="1">
    <citation type="journal article" date="2019" name="Int. J. Syst. Evol. Microbiol.">
        <title>The Global Catalogue of Microorganisms (GCM) 10K type strain sequencing project: providing services to taxonomists for standard genome sequencing and annotation.</title>
        <authorList>
            <consortium name="The Broad Institute Genomics Platform"/>
            <consortium name="The Broad Institute Genome Sequencing Center for Infectious Disease"/>
            <person name="Wu L."/>
            <person name="Ma J."/>
        </authorList>
    </citation>
    <scope>NUCLEOTIDE SEQUENCE [LARGE SCALE GENOMIC DNA]</scope>
    <source>
        <strain evidence="2">CGMCC 4.1467</strain>
    </source>
</reference>
<evidence type="ECO:0000313" key="1">
    <source>
        <dbReference type="EMBL" id="MFC7339626.1"/>
    </source>
</evidence>
<keyword evidence="2" id="KW-1185">Reference proteome</keyword>
<comment type="caution">
    <text evidence="1">The sequence shown here is derived from an EMBL/GenBank/DDBJ whole genome shotgun (WGS) entry which is preliminary data.</text>
</comment>
<sequence>MNSPQIGIALRLLFFLLLLLSPLSLKGEVPNISLSMFQRRLFYLGGVSSENAKALLVRLDDMQLEEIGSSEGAERIWRKWSFGEKIGTLTEVVVTSDEISFRNVVVRWNGEQWKEAEDAIPFRIVDADLRGEVIQLFERVFEKPIVISQDGSPSGKSGGGVDIYEEVFRSDEKPKRWGLRSDFLTEKVTMRHYEARVRAISRGVLVPSF</sequence>
<evidence type="ECO:0008006" key="3">
    <source>
        <dbReference type="Google" id="ProtNLM"/>
    </source>
</evidence>
<name>A0ABW2LDN9_9BACT</name>